<feature type="region of interest" description="Disordered" evidence="2">
    <location>
        <begin position="1"/>
        <end position="21"/>
    </location>
</feature>
<sequence>MQQHNGPTRTVGRGATQQSSAPYNRRVVLDFIRQQGAASRKDIAEMVSLSPQTVANITNDLEAIGLIVSRRQKVDKSRGQPPIAFELNPDAGYAIGISLEPGRASAALVNLIGDVHRRCAVEVDTSNRQALRAAMLELVMQLRKGSKDRIWGIGVALPGPLGVTDISFVGPTAMEGWADLSVLDELREATRLPLFYSVDSVAGALGETLFGVAKSLDNFFYLHLGLGLGGALVVNRAAYRGASGNATEIGHVPVVPGGRPCYCGNAGCLERYLSLHALAEALGLPDREVHAAALHERLADPSDLKLQAWCAEAAERLRDAICMVENMLDPQAIVIGGSAPKALVQRLLDQAQPLRRSVRGGVAGEGLRIVLSEREDDSSILGAAVLPLYEMLSPRLEVLQQERRADADVAELLGHRPPSRWGGI</sequence>
<evidence type="ECO:0000256" key="2">
    <source>
        <dbReference type="SAM" id="MobiDB-lite"/>
    </source>
</evidence>
<evidence type="ECO:0000256" key="1">
    <source>
        <dbReference type="ARBA" id="ARBA00006479"/>
    </source>
</evidence>
<dbReference type="RefSeq" id="WP_285983210.1">
    <property type="nucleotide sequence ID" value="NZ_JASVDS010000004.1"/>
</dbReference>
<evidence type="ECO:0000313" key="5">
    <source>
        <dbReference type="Proteomes" id="UP001238603"/>
    </source>
</evidence>
<keyword evidence="5" id="KW-1185">Reference proteome</keyword>
<reference evidence="4 5" key="1">
    <citation type="submission" date="2023-06" db="EMBL/GenBank/DDBJ databases">
        <title>Pelomonas sp. APW6 16S ribosomal RNA gene genome sequencing and assembly.</title>
        <authorList>
            <person name="Woo H."/>
        </authorList>
    </citation>
    <scope>NUCLEOTIDE SEQUENCE [LARGE SCALE GENOMIC DNA]</scope>
    <source>
        <strain evidence="4 5">APW6</strain>
    </source>
</reference>
<dbReference type="Proteomes" id="UP001238603">
    <property type="component" value="Unassembled WGS sequence"/>
</dbReference>
<dbReference type="InterPro" id="IPR049874">
    <property type="entry name" value="ROK_cs"/>
</dbReference>
<dbReference type="EMBL" id="JASVDS010000004">
    <property type="protein sequence ID" value="MDL5033117.1"/>
    <property type="molecule type" value="Genomic_DNA"/>
</dbReference>
<dbReference type="PROSITE" id="PS01125">
    <property type="entry name" value="ROK"/>
    <property type="match status" value="1"/>
</dbReference>
<gene>
    <name evidence="4" type="ORF">QRD43_14475</name>
</gene>
<dbReference type="InterPro" id="IPR000835">
    <property type="entry name" value="HTH_MarR-typ"/>
</dbReference>
<dbReference type="Pfam" id="PF01047">
    <property type="entry name" value="MarR"/>
    <property type="match status" value="1"/>
</dbReference>
<dbReference type="InterPro" id="IPR043129">
    <property type="entry name" value="ATPase_NBD"/>
</dbReference>
<comment type="caution">
    <text evidence="4">The sequence shown here is derived from an EMBL/GenBank/DDBJ whole genome shotgun (WGS) entry which is preliminary data.</text>
</comment>
<dbReference type="Gene3D" id="1.10.10.10">
    <property type="entry name" value="Winged helix-like DNA-binding domain superfamily/Winged helix DNA-binding domain"/>
    <property type="match status" value="1"/>
</dbReference>
<dbReference type="InterPro" id="IPR000600">
    <property type="entry name" value="ROK"/>
</dbReference>
<comment type="similarity">
    <text evidence="1">Belongs to the ROK (NagC/XylR) family.</text>
</comment>
<protein>
    <submittedName>
        <fullName evidence="4">ROK family transcriptional regulator</fullName>
    </submittedName>
</protein>
<proteinExistence type="inferred from homology"/>
<dbReference type="InterPro" id="IPR036388">
    <property type="entry name" value="WH-like_DNA-bd_sf"/>
</dbReference>
<dbReference type="SUPFAM" id="SSF53067">
    <property type="entry name" value="Actin-like ATPase domain"/>
    <property type="match status" value="1"/>
</dbReference>
<dbReference type="Pfam" id="PF00480">
    <property type="entry name" value="ROK"/>
    <property type="match status" value="1"/>
</dbReference>
<name>A0ABT7LLJ5_9BURK</name>
<evidence type="ECO:0000259" key="3">
    <source>
        <dbReference type="Pfam" id="PF01047"/>
    </source>
</evidence>
<feature type="domain" description="HTH marR-type" evidence="3">
    <location>
        <begin position="27"/>
        <end position="76"/>
    </location>
</feature>
<dbReference type="InterPro" id="IPR036390">
    <property type="entry name" value="WH_DNA-bd_sf"/>
</dbReference>
<organism evidence="4 5">
    <name type="scientific">Roseateles subflavus</name>
    <dbReference type="NCBI Taxonomy" id="3053353"/>
    <lineage>
        <taxon>Bacteria</taxon>
        <taxon>Pseudomonadati</taxon>
        <taxon>Pseudomonadota</taxon>
        <taxon>Betaproteobacteria</taxon>
        <taxon>Burkholderiales</taxon>
        <taxon>Sphaerotilaceae</taxon>
        <taxon>Roseateles</taxon>
    </lineage>
</organism>
<dbReference type="PANTHER" id="PTHR18964:SF149">
    <property type="entry name" value="BIFUNCTIONAL UDP-N-ACETYLGLUCOSAMINE 2-EPIMERASE_N-ACETYLMANNOSAMINE KINASE"/>
    <property type="match status" value="1"/>
</dbReference>
<dbReference type="PANTHER" id="PTHR18964">
    <property type="entry name" value="ROK (REPRESSOR, ORF, KINASE) FAMILY"/>
    <property type="match status" value="1"/>
</dbReference>
<accession>A0ABT7LLJ5</accession>
<dbReference type="SUPFAM" id="SSF46785">
    <property type="entry name" value="Winged helix' DNA-binding domain"/>
    <property type="match status" value="1"/>
</dbReference>
<evidence type="ECO:0000313" key="4">
    <source>
        <dbReference type="EMBL" id="MDL5033117.1"/>
    </source>
</evidence>
<dbReference type="Gene3D" id="3.30.420.40">
    <property type="match status" value="2"/>
</dbReference>